<dbReference type="EMBL" id="KQ414617">
    <property type="protein sequence ID" value="KOC68362.1"/>
    <property type="molecule type" value="Genomic_DNA"/>
</dbReference>
<dbReference type="Proteomes" id="UP000053825">
    <property type="component" value="Unassembled WGS sequence"/>
</dbReference>
<keyword evidence="3" id="KW-1185">Reference proteome</keyword>
<sequence>MGKHARDLPRDNLLVNQNDAWRYKVTRQRTRLTINFNTRHHQISRRCFPRWTPHRTASVSIGIGYRTTNAPFTNDDHPERARGSGNEEISVTGWPICKGFDPAHGGDRKSTFRNQAGLFLRTIKGPSVFEKKGARESEKEERFKGDRRSWWIRRSEGATTEIGGRKIEEHDGAHFELARRGPKGRQEGTRKGKEEEDDSLSPERSRRRTGLPGVARRNSSLVKRAIIQGIAPGPQTAHKLWAFNFAILTG</sequence>
<feature type="compositionally biased region" description="Basic and acidic residues" evidence="1">
    <location>
        <begin position="178"/>
        <end position="194"/>
    </location>
</feature>
<evidence type="ECO:0000256" key="1">
    <source>
        <dbReference type="SAM" id="MobiDB-lite"/>
    </source>
</evidence>
<gene>
    <name evidence="2" type="ORF">WH47_03520</name>
</gene>
<organism evidence="2 3">
    <name type="scientific">Habropoda laboriosa</name>
    <dbReference type="NCBI Taxonomy" id="597456"/>
    <lineage>
        <taxon>Eukaryota</taxon>
        <taxon>Metazoa</taxon>
        <taxon>Ecdysozoa</taxon>
        <taxon>Arthropoda</taxon>
        <taxon>Hexapoda</taxon>
        <taxon>Insecta</taxon>
        <taxon>Pterygota</taxon>
        <taxon>Neoptera</taxon>
        <taxon>Endopterygota</taxon>
        <taxon>Hymenoptera</taxon>
        <taxon>Apocrita</taxon>
        <taxon>Aculeata</taxon>
        <taxon>Apoidea</taxon>
        <taxon>Anthophila</taxon>
        <taxon>Apidae</taxon>
        <taxon>Habropoda</taxon>
    </lineage>
</organism>
<evidence type="ECO:0000313" key="2">
    <source>
        <dbReference type="EMBL" id="KOC68362.1"/>
    </source>
</evidence>
<protein>
    <submittedName>
        <fullName evidence="2">Uncharacterized protein</fullName>
    </submittedName>
</protein>
<evidence type="ECO:0000313" key="3">
    <source>
        <dbReference type="Proteomes" id="UP000053825"/>
    </source>
</evidence>
<dbReference type="AlphaFoldDB" id="A0A0L7RBR1"/>
<reference evidence="2 3" key="1">
    <citation type="submission" date="2015-07" db="EMBL/GenBank/DDBJ databases">
        <title>The genome of Habropoda laboriosa.</title>
        <authorList>
            <person name="Pan H."/>
            <person name="Kapheim K."/>
        </authorList>
    </citation>
    <scope>NUCLEOTIDE SEQUENCE [LARGE SCALE GENOMIC DNA]</scope>
    <source>
        <strain evidence="2">0110345459</strain>
    </source>
</reference>
<proteinExistence type="predicted"/>
<feature type="region of interest" description="Disordered" evidence="1">
    <location>
        <begin position="178"/>
        <end position="215"/>
    </location>
</feature>
<accession>A0A0L7RBR1</accession>
<name>A0A0L7RBR1_9HYME</name>